<name>A0AAE0TKL4_9BIVA</name>
<dbReference type="InterPro" id="IPR002777">
    <property type="entry name" value="PFD_beta-like"/>
</dbReference>
<dbReference type="InterPro" id="IPR027235">
    <property type="entry name" value="PFD2"/>
</dbReference>
<dbReference type="Pfam" id="PF01920">
    <property type="entry name" value="Prefoldin_2"/>
    <property type="match status" value="1"/>
</dbReference>
<feature type="compositionally biased region" description="Basic and acidic residues" evidence="4">
    <location>
        <begin position="116"/>
        <end position="134"/>
    </location>
</feature>
<dbReference type="InterPro" id="IPR009053">
    <property type="entry name" value="Prefoldin"/>
</dbReference>
<gene>
    <name evidence="5" type="ORF">CHS0354_031185</name>
</gene>
<evidence type="ECO:0000256" key="4">
    <source>
        <dbReference type="SAM" id="MobiDB-lite"/>
    </source>
</evidence>
<dbReference type="FunFam" id="1.10.287.370:FF:000002">
    <property type="entry name" value="Prefoldin subunit 2"/>
    <property type="match status" value="1"/>
</dbReference>
<reference evidence="5" key="2">
    <citation type="journal article" date="2021" name="Genome Biol. Evol.">
        <title>Developing a high-quality reference genome for a parasitic bivalve with doubly uniparental inheritance (Bivalvia: Unionida).</title>
        <authorList>
            <person name="Smith C.H."/>
        </authorList>
    </citation>
    <scope>NUCLEOTIDE SEQUENCE</scope>
    <source>
        <strain evidence="5">CHS0354</strain>
        <tissue evidence="5">Mantle</tissue>
    </source>
</reference>
<dbReference type="GO" id="GO:0016272">
    <property type="term" value="C:prefoldin complex"/>
    <property type="evidence" value="ECO:0007669"/>
    <property type="project" value="InterPro"/>
</dbReference>
<dbReference type="SUPFAM" id="SSF46579">
    <property type="entry name" value="Prefoldin"/>
    <property type="match status" value="1"/>
</dbReference>
<dbReference type="Gene3D" id="1.10.287.370">
    <property type="match status" value="1"/>
</dbReference>
<protein>
    <recommendedName>
        <fullName evidence="7">Prefoldin subunit 2</fullName>
    </recommendedName>
</protein>
<evidence type="ECO:0000256" key="3">
    <source>
        <dbReference type="ARBA" id="ARBA00024667"/>
    </source>
</evidence>
<reference evidence="5" key="3">
    <citation type="submission" date="2023-05" db="EMBL/GenBank/DDBJ databases">
        <authorList>
            <person name="Smith C.H."/>
        </authorList>
    </citation>
    <scope>NUCLEOTIDE SEQUENCE</scope>
    <source>
        <strain evidence="5">CHS0354</strain>
        <tissue evidence="5">Mantle</tissue>
    </source>
</reference>
<evidence type="ECO:0000313" key="5">
    <source>
        <dbReference type="EMBL" id="KAK3612114.1"/>
    </source>
</evidence>
<evidence type="ECO:0000313" key="6">
    <source>
        <dbReference type="Proteomes" id="UP001195483"/>
    </source>
</evidence>
<comment type="similarity">
    <text evidence="1">Belongs to the prefoldin subunit beta family.</text>
</comment>
<dbReference type="AlphaFoldDB" id="A0AAE0TKL4"/>
<sequence length="146" mass="16467">MASTSSQSKPKAKSHEQIIAGFQELRQQQRGIASKISEIEMDMKEHELVIETLKDVDQDRKCFRLVGGVLVERTVKDVLPALISNKEQMFNMVKTLAKQLENKGVEINNYREQHNLKIKGEESSQPEEKKEQDSSKAGGVLVAKDS</sequence>
<evidence type="ECO:0008006" key="7">
    <source>
        <dbReference type="Google" id="ProtNLM"/>
    </source>
</evidence>
<reference evidence="5" key="1">
    <citation type="journal article" date="2021" name="Genome Biol. Evol.">
        <title>A High-Quality Reference Genome for a Parasitic Bivalve with Doubly Uniparental Inheritance (Bivalvia: Unionida).</title>
        <authorList>
            <person name="Smith C.H."/>
        </authorList>
    </citation>
    <scope>NUCLEOTIDE SEQUENCE</scope>
    <source>
        <strain evidence="5">CHS0354</strain>
    </source>
</reference>
<accession>A0AAE0TKL4</accession>
<comment type="function">
    <text evidence="3">Binds specifically to cytosolic chaperonin (c-CPN) and transfers target proteins to it. Binds to nascent polypeptide chain and promotes folding in an environment in which there are many competing pathways for nonnative proteins.</text>
</comment>
<dbReference type="CDD" id="cd23163">
    <property type="entry name" value="Prefoldin_2"/>
    <property type="match status" value="1"/>
</dbReference>
<proteinExistence type="inferred from homology"/>
<dbReference type="EMBL" id="JAEAOA010001867">
    <property type="protein sequence ID" value="KAK3612114.1"/>
    <property type="molecule type" value="Genomic_DNA"/>
</dbReference>
<dbReference type="GO" id="GO:0051082">
    <property type="term" value="F:unfolded protein binding"/>
    <property type="evidence" value="ECO:0007669"/>
    <property type="project" value="InterPro"/>
</dbReference>
<keyword evidence="6" id="KW-1185">Reference proteome</keyword>
<evidence type="ECO:0000256" key="1">
    <source>
        <dbReference type="ARBA" id="ARBA00008045"/>
    </source>
</evidence>
<comment type="caution">
    <text evidence="5">The sequence shown here is derived from an EMBL/GenBank/DDBJ whole genome shotgun (WGS) entry which is preliminary data.</text>
</comment>
<evidence type="ECO:0000256" key="2">
    <source>
        <dbReference type="ARBA" id="ARBA00023186"/>
    </source>
</evidence>
<feature type="region of interest" description="Disordered" evidence="4">
    <location>
        <begin position="116"/>
        <end position="146"/>
    </location>
</feature>
<dbReference type="GO" id="GO:0006457">
    <property type="term" value="P:protein folding"/>
    <property type="evidence" value="ECO:0007669"/>
    <property type="project" value="InterPro"/>
</dbReference>
<dbReference type="PANTHER" id="PTHR13303">
    <property type="entry name" value="PREFOLDIN SUBUNIT 2"/>
    <property type="match status" value="1"/>
</dbReference>
<dbReference type="Proteomes" id="UP001195483">
    <property type="component" value="Unassembled WGS sequence"/>
</dbReference>
<keyword evidence="2" id="KW-0143">Chaperone</keyword>
<organism evidence="5 6">
    <name type="scientific">Potamilus streckersoni</name>
    <dbReference type="NCBI Taxonomy" id="2493646"/>
    <lineage>
        <taxon>Eukaryota</taxon>
        <taxon>Metazoa</taxon>
        <taxon>Spiralia</taxon>
        <taxon>Lophotrochozoa</taxon>
        <taxon>Mollusca</taxon>
        <taxon>Bivalvia</taxon>
        <taxon>Autobranchia</taxon>
        <taxon>Heteroconchia</taxon>
        <taxon>Palaeoheterodonta</taxon>
        <taxon>Unionida</taxon>
        <taxon>Unionoidea</taxon>
        <taxon>Unionidae</taxon>
        <taxon>Ambleminae</taxon>
        <taxon>Lampsilini</taxon>
        <taxon>Potamilus</taxon>
    </lineage>
</organism>